<accession>A0ACC2JJZ5</accession>
<organism evidence="1 2">
    <name type="scientific">Lasiodiplodia mahajangana</name>
    <dbReference type="NCBI Taxonomy" id="1108764"/>
    <lineage>
        <taxon>Eukaryota</taxon>
        <taxon>Fungi</taxon>
        <taxon>Dikarya</taxon>
        <taxon>Ascomycota</taxon>
        <taxon>Pezizomycotina</taxon>
        <taxon>Dothideomycetes</taxon>
        <taxon>Dothideomycetes incertae sedis</taxon>
        <taxon>Botryosphaeriales</taxon>
        <taxon>Botryosphaeriaceae</taxon>
        <taxon>Lasiodiplodia</taxon>
    </lineage>
</organism>
<evidence type="ECO:0000313" key="2">
    <source>
        <dbReference type="Proteomes" id="UP001153332"/>
    </source>
</evidence>
<sequence length="321" mass="37498">MTDSRMDEVKSERKLKGKINFVSWKREFERVAKRNDVLEYLIRGEIVPPKPRKEDYFEKLVEAETRPLTRSMMASRINTPLSEEDKEVYDVQTTMPSTNTLRWQIDYNEYRTTKEKMKLAGNYLMIGSWAASRSRSKIRARDDLLSQLNLLKLDNCPSMTEYTNKIRQIKADLETARYDMTDDMLATALLHGLPPNFLDFKEKYDWIRSTNPEEPPDLDYLYERLHIEEAKQFRLKEERWTREKARKETSGNSNPHGGTSHNGNRKPKREDRSHLKCTYPGCGETGHNGETCWTGDPSNAGSPRRESQVYKDNLSLADTEN</sequence>
<proteinExistence type="predicted"/>
<dbReference type="EMBL" id="JAPUUL010001334">
    <property type="protein sequence ID" value="KAJ8127682.1"/>
    <property type="molecule type" value="Genomic_DNA"/>
</dbReference>
<gene>
    <name evidence="1" type="ORF">O1611_g5954</name>
</gene>
<keyword evidence="2" id="KW-1185">Reference proteome</keyword>
<dbReference type="Proteomes" id="UP001153332">
    <property type="component" value="Unassembled WGS sequence"/>
</dbReference>
<evidence type="ECO:0000313" key="1">
    <source>
        <dbReference type="EMBL" id="KAJ8127682.1"/>
    </source>
</evidence>
<reference evidence="1" key="1">
    <citation type="submission" date="2022-12" db="EMBL/GenBank/DDBJ databases">
        <title>Genome Sequence of Lasiodiplodia mahajangana.</title>
        <authorList>
            <person name="Buettner E."/>
        </authorList>
    </citation>
    <scope>NUCLEOTIDE SEQUENCE</scope>
    <source>
        <strain evidence="1">VT137</strain>
    </source>
</reference>
<name>A0ACC2JJZ5_9PEZI</name>
<protein>
    <submittedName>
        <fullName evidence="1">Uncharacterized protein</fullName>
    </submittedName>
</protein>
<comment type="caution">
    <text evidence="1">The sequence shown here is derived from an EMBL/GenBank/DDBJ whole genome shotgun (WGS) entry which is preliminary data.</text>
</comment>